<dbReference type="InterPro" id="IPR013154">
    <property type="entry name" value="ADH-like_N"/>
</dbReference>
<dbReference type="InterPro" id="IPR047618">
    <property type="entry name" value="QOR-like"/>
</dbReference>
<dbReference type="Gene3D" id="3.40.50.720">
    <property type="entry name" value="NAD(P)-binding Rossmann-like Domain"/>
    <property type="match status" value="1"/>
</dbReference>
<dbReference type="Proteomes" id="UP000094793">
    <property type="component" value="Chromosome"/>
</dbReference>
<dbReference type="PATRIC" id="fig|1703.10.peg.2495"/>
<accession>A0A1D7W583</accession>
<dbReference type="InterPro" id="IPR036291">
    <property type="entry name" value="NAD(P)-bd_dom_sf"/>
</dbReference>
<dbReference type="GO" id="GO:0005829">
    <property type="term" value="C:cytosol"/>
    <property type="evidence" value="ECO:0007669"/>
    <property type="project" value="TreeGrafter"/>
</dbReference>
<dbReference type="GO" id="GO:0035925">
    <property type="term" value="F:mRNA 3'-UTR AU-rich region binding"/>
    <property type="evidence" value="ECO:0007669"/>
    <property type="project" value="TreeGrafter"/>
</dbReference>
<dbReference type="InterPro" id="IPR011032">
    <property type="entry name" value="GroES-like_sf"/>
</dbReference>
<dbReference type="GO" id="GO:0003960">
    <property type="term" value="F:quinone reductase (NADPH) activity"/>
    <property type="evidence" value="ECO:0007669"/>
    <property type="project" value="UniProtKB-EC"/>
</dbReference>
<dbReference type="FunFam" id="3.40.50.720:FF:000053">
    <property type="entry name" value="Quinone oxidoreductase 1"/>
    <property type="match status" value="1"/>
</dbReference>
<keyword evidence="1" id="KW-0560">Oxidoreductase</keyword>
<dbReference type="InterPro" id="IPR013149">
    <property type="entry name" value="ADH-like_C"/>
</dbReference>
<evidence type="ECO:0000313" key="1">
    <source>
        <dbReference type="EMBL" id="AOP54132.1"/>
    </source>
</evidence>
<dbReference type="InterPro" id="IPR020843">
    <property type="entry name" value="ER"/>
</dbReference>
<dbReference type="SUPFAM" id="SSF51735">
    <property type="entry name" value="NAD(P)-binding Rossmann-fold domains"/>
    <property type="match status" value="1"/>
</dbReference>
<dbReference type="SMART" id="SM00829">
    <property type="entry name" value="PKS_ER"/>
    <property type="match status" value="1"/>
</dbReference>
<dbReference type="PROSITE" id="PS01162">
    <property type="entry name" value="QOR_ZETA_CRYSTAL"/>
    <property type="match status" value="1"/>
</dbReference>
<organism evidence="1 2">
    <name type="scientific">Brevibacterium aurantiacum</name>
    <dbReference type="NCBI Taxonomy" id="273384"/>
    <lineage>
        <taxon>Bacteria</taxon>
        <taxon>Bacillati</taxon>
        <taxon>Actinomycetota</taxon>
        <taxon>Actinomycetes</taxon>
        <taxon>Micrococcales</taxon>
        <taxon>Brevibacteriaceae</taxon>
        <taxon>Brevibacterium</taxon>
    </lineage>
</organism>
<dbReference type="KEGG" id="blin:BLSMQ_2426"/>
<dbReference type="Gene3D" id="3.90.180.10">
    <property type="entry name" value="Medium-chain alcohol dehydrogenases, catalytic domain"/>
    <property type="match status" value="1"/>
</dbReference>
<dbReference type="OrthoDB" id="9780520at2"/>
<sequence>MTQAVRAMRAGGPEVLEFSEVETPKPGPGEVLVDVEAAGVNFIDTYRRSGVYPMDYPHIVGSEGTGHIAEVGEGIESWSVGDRVAWHEGPGSYATQVVVKTDNLLRVPEGVSTEVAAAMPLQGLTAQYLATSSHEIKPGQTALVHAGAGGVGLLLTQIIKHLGGNVISTVSTEEKAELARKAGADDVFLYGEGVDITAKVRELTDGEGVEVAYDGVGKDTFDASLASLKPLGSMVLFGGASGQVPPFDIQRLNSSGGIFLSRPSLAWFVRSSEELAKRSAMLFNGIEHGWLNFRVGATFALADTADAHRALEGRETTGKVVLTTT</sequence>
<reference evidence="2" key="1">
    <citation type="submission" date="2016-09" db="EMBL/GenBank/DDBJ databases">
        <title>Complete Genome Sequence of Brevibacterium linens SMQ-1335.</title>
        <authorList>
            <person name="de Melo A.G."/>
            <person name="Labrie S.J."/>
            <person name="Dumaresq J."/>
            <person name="Roberts R.J."/>
            <person name="Tremblay D.M."/>
            <person name="Moineau S."/>
        </authorList>
    </citation>
    <scope>NUCLEOTIDE SEQUENCE [LARGE SCALE GENOMIC DNA]</scope>
    <source>
        <strain evidence="2">SMQ-1335</strain>
    </source>
</reference>
<proteinExistence type="predicted"/>
<protein>
    <submittedName>
        <fullName evidence="1">Quinone oxidoreductase</fullName>
        <ecNumber evidence="1">1.6.5.5</ecNumber>
    </submittedName>
</protein>
<evidence type="ECO:0000313" key="2">
    <source>
        <dbReference type="Proteomes" id="UP000094793"/>
    </source>
</evidence>
<dbReference type="EMBL" id="CP017150">
    <property type="protein sequence ID" value="AOP54132.1"/>
    <property type="molecule type" value="Genomic_DNA"/>
</dbReference>
<dbReference type="RefSeq" id="WP_069600358.1">
    <property type="nucleotide sequence ID" value="NZ_CP017150.1"/>
</dbReference>
<dbReference type="SUPFAM" id="SSF50129">
    <property type="entry name" value="GroES-like"/>
    <property type="match status" value="1"/>
</dbReference>
<dbReference type="eggNOG" id="COG0604">
    <property type="taxonomic scope" value="Bacteria"/>
</dbReference>
<dbReference type="AlphaFoldDB" id="A0A1D7W583"/>
<dbReference type="PANTHER" id="PTHR48106:SF13">
    <property type="entry name" value="QUINONE OXIDOREDUCTASE-RELATED"/>
    <property type="match status" value="1"/>
</dbReference>
<dbReference type="GO" id="GO:0070402">
    <property type="term" value="F:NADPH binding"/>
    <property type="evidence" value="ECO:0007669"/>
    <property type="project" value="TreeGrafter"/>
</dbReference>
<dbReference type="CDD" id="cd05286">
    <property type="entry name" value="QOR2"/>
    <property type="match status" value="1"/>
</dbReference>
<dbReference type="PANTHER" id="PTHR48106">
    <property type="entry name" value="QUINONE OXIDOREDUCTASE PIG3-RELATED"/>
    <property type="match status" value="1"/>
</dbReference>
<dbReference type="EC" id="1.6.5.5" evidence="1"/>
<dbReference type="Pfam" id="PF08240">
    <property type="entry name" value="ADH_N"/>
    <property type="match status" value="1"/>
</dbReference>
<dbReference type="InterPro" id="IPR002364">
    <property type="entry name" value="Quin_OxRdtase/zeta-crystal_CS"/>
</dbReference>
<dbReference type="Pfam" id="PF00107">
    <property type="entry name" value="ADH_zinc_N"/>
    <property type="match status" value="1"/>
</dbReference>
<dbReference type="GO" id="GO:0008270">
    <property type="term" value="F:zinc ion binding"/>
    <property type="evidence" value="ECO:0007669"/>
    <property type="project" value="InterPro"/>
</dbReference>
<name>A0A1D7W583_BREAU</name>
<gene>
    <name evidence="1" type="ORF">BLSMQ_2426</name>
</gene>